<feature type="transmembrane region" description="Helical" evidence="1">
    <location>
        <begin position="57"/>
        <end position="76"/>
    </location>
</feature>
<reference evidence="2 3" key="2">
    <citation type="journal article" date="2012" name="J. Biosci. Bioeng.">
        <title>Complete genome sequence and characterization of the N-acylhomoserine lactone-degrading gene of the potato leaf-associated Solibacillus silvestris.</title>
        <authorList>
            <person name="Morohoshi T."/>
            <person name="Tominaga Y."/>
            <person name="Someya N."/>
            <person name="Ikeda T."/>
        </authorList>
    </citation>
    <scope>NUCLEOTIDE SEQUENCE [LARGE SCALE GENOMIC DNA]</scope>
    <source>
        <strain evidence="2 3">StLB046</strain>
    </source>
</reference>
<reference evidence="3" key="1">
    <citation type="submission" date="2011-04" db="EMBL/GenBank/DDBJ databases">
        <title>Genome sequence of Solibacillus silvestris StLB046.</title>
        <authorList>
            <person name="Morohoshi T."/>
            <person name="Someya N."/>
            <person name="Ikeda T."/>
        </authorList>
    </citation>
    <scope>NUCLEOTIDE SEQUENCE [LARGE SCALE GENOMIC DNA]</scope>
    <source>
        <strain evidence="3">StLB046</strain>
    </source>
</reference>
<accession>F2F347</accession>
<keyword evidence="1" id="KW-1133">Transmembrane helix</keyword>
<feature type="transmembrane region" description="Helical" evidence="1">
    <location>
        <begin position="88"/>
        <end position="110"/>
    </location>
</feature>
<dbReference type="STRING" id="1002809.SSIL_3312"/>
<dbReference type="Proteomes" id="UP000006691">
    <property type="component" value="Chromosome"/>
</dbReference>
<dbReference type="PATRIC" id="fig|1002809.3.peg.3350"/>
<evidence type="ECO:0000256" key="1">
    <source>
        <dbReference type="SAM" id="Phobius"/>
    </source>
</evidence>
<keyword evidence="3" id="KW-1185">Reference proteome</keyword>
<keyword evidence="1" id="KW-0812">Transmembrane</keyword>
<proteinExistence type="predicted"/>
<feature type="transmembrane region" description="Helical" evidence="1">
    <location>
        <begin position="7"/>
        <end position="37"/>
    </location>
</feature>
<dbReference type="EMBL" id="AP012157">
    <property type="protein sequence ID" value="BAK17735.1"/>
    <property type="molecule type" value="Genomic_DNA"/>
</dbReference>
<gene>
    <name evidence="2" type="ordered locus">SSIL_3312</name>
</gene>
<dbReference type="AlphaFoldDB" id="F2F347"/>
<keyword evidence="1" id="KW-0472">Membrane</keyword>
<sequence>MNKAYKFIAYIGDIALFLILSFYTALFCFIFHLGWAVDIITVDTPHEEHMIIPFREYIMYFILGSFVLIVYIYNLFGHLTYKKLKIVILSFILCLSILLSAIELISMAILFRTMPIQFYISQLTVLIFPLLLMLVITKKYRELFKWEIKVLLK</sequence>
<feature type="transmembrane region" description="Helical" evidence="1">
    <location>
        <begin position="116"/>
        <end position="136"/>
    </location>
</feature>
<organism evidence="2 3">
    <name type="scientific">Solibacillus silvestris (strain StLB046)</name>
    <name type="common">Bacillus silvestris</name>
    <dbReference type="NCBI Taxonomy" id="1002809"/>
    <lineage>
        <taxon>Bacteria</taxon>
        <taxon>Bacillati</taxon>
        <taxon>Bacillota</taxon>
        <taxon>Bacilli</taxon>
        <taxon>Bacillales</taxon>
        <taxon>Caryophanaceae</taxon>
        <taxon>Solibacillus</taxon>
    </lineage>
</organism>
<dbReference type="RefSeq" id="WP_014824679.1">
    <property type="nucleotide sequence ID" value="NC_018065.1"/>
</dbReference>
<dbReference type="KEGG" id="siv:SSIL_3312"/>
<keyword evidence="2" id="KW-0670">Pyruvate</keyword>
<protein>
    <submittedName>
        <fullName evidence="2">Pyruvate:ferredoxin oxidoreductase</fullName>
    </submittedName>
</protein>
<dbReference type="HOGENOM" id="CLU_1712070_0_0_9"/>
<evidence type="ECO:0000313" key="3">
    <source>
        <dbReference type="Proteomes" id="UP000006691"/>
    </source>
</evidence>
<evidence type="ECO:0000313" key="2">
    <source>
        <dbReference type="EMBL" id="BAK17735.1"/>
    </source>
</evidence>
<name>F2F347_SOLSS</name>